<reference evidence="1 2" key="1">
    <citation type="submission" date="2024-11" db="EMBL/GenBank/DDBJ databases">
        <authorList>
            <person name="Kaparullina E.N."/>
            <person name="Delegan Y.A."/>
            <person name="Doronina N.V."/>
        </authorList>
    </citation>
    <scope>NUCLEOTIDE SEQUENCE [LARGE SCALE GENOMIC DNA]</scope>
    <source>
        <strain evidence="1 2">7sh_L</strain>
    </source>
</reference>
<evidence type="ECO:0000313" key="1">
    <source>
        <dbReference type="EMBL" id="MFJ5446159.1"/>
    </source>
</evidence>
<gene>
    <name evidence="1" type="ORF">ACIKP9_07955</name>
</gene>
<dbReference type="EMBL" id="JBIWXY010000001">
    <property type="protein sequence ID" value="MFJ5446159.1"/>
    <property type="molecule type" value="Genomic_DNA"/>
</dbReference>
<protein>
    <submittedName>
        <fullName evidence="1">Uncharacterized protein</fullName>
    </submittedName>
</protein>
<organism evidence="1 2">
    <name type="scientific">Methylobacillus methanolivorans</name>
    <dbReference type="NCBI Taxonomy" id="1848927"/>
    <lineage>
        <taxon>Bacteria</taxon>
        <taxon>Pseudomonadati</taxon>
        <taxon>Pseudomonadota</taxon>
        <taxon>Betaproteobacteria</taxon>
        <taxon>Nitrosomonadales</taxon>
        <taxon>Methylophilaceae</taxon>
        <taxon>Methylobacillus</taxon>
    </lineage>
</organism>
<dbReference type="RefSeq" id="WP_400881278.1">
    <property type="nucleotide sequence ID" value="NZ_JBIWXY010000001.1"/>
</dbReference>
<name>A0ABW8GL63_9PROT</name>
<comment type="caution">
    <text evidence="1">The sequence shown here is derived from an EMBL/GenBank/DDBJ whole genome shotgun (WGS) entry which is preliminary data.</text>
</comment>
<sequence>MSEEFADMAIHQLHLSYSGHQDRMLLKVSLGEESELNAWLTRRIVRVLWGLLQDSELSPVPMHDTLAVTAEELLEHFNQEVVSMPVMQGFNLSGAYHDLKSAHAEPPVLITECKLVHMDHTESMLELHSQAGETYSIALTAELSHALISMLQLATQEAAWDLGLSTDRIVLADEAAPYVLH</sequence>
<evidence type="ECO:0000313" key="2">
    <source>
        <dbReference type="Proteomes" id="UP001617669"/>
    </source>
</evidence>
<dbReference type="Proteomes" id="UP001617669">
    <property type="component" value="Unassembled WGS sequence"/>
</dbReference>
<keyword evidence="2" id="KW-1185">Reference proteome</keyword>
<proteinExistence type="predicted"/>
<accession>A0ABW8GL63</accession>